<proteinExistence type="predicted"/>
<dbReference type="InterPro" id="IPR023562">
    <property type="entry name" value="ClpP/TepA"/>
</dbReference>
<protein>
    <submittedName>
        <fullName evidence="4">Uncharacterized protein LOC127144013 isoform X1</fullName>
    </submittedName>
</protein>
<organism evidence="3 4">
    <name type="scientific">Cucumis melo</name>
    <name type="common">Muskmelon</name>
    <dbReference type="NCBI Taxonomy" id="3656"/>
    <lineage>
        <taxon>Eukaryota</taxon>
        <taxon>Viridiplantae</taxon>
        <taxon>Streptophyta</taxon>
        <taxon>Embryophyta</taxon>
        <taxon>Tracheophyta</taxon>
        <taxon>Spermatophyta</taxon>
        <taxon>Magnoliopsida</taxon>
        <taxon>eudicotyledons</taxon>
        <taxon>Gunneridae</taxon>
        <taxon>Pentapetalae</taxon>
        <taxon>rosids</taxon>
        <taxon>fabids</taxon>
        <taxon>Cucurbitales</taxon>
        <taxon>Cucurbitaceae</taxon>
        <taxon>Benincaseae</taxon>
        <taxon>Cucumis</taxon>
    </lineage>
</organism>
<evidence type="ECO:0000313" key="4">
    <source>
        <dbReference type="RefSeq" id="XP_050935360.1"/>
    </source>
</evidence>
<evidence type="ECO:0000256" key="1">
    <source>
        <dbReference type="ARBA" id="ARBA00004000"/>
    </source>
</evidence>
<feature type="domain" description="NAC-A/B" evidence="2">
    <location>
        <begin position="80"/>
        <end position="139"/>
    </location>
</feature>
<dbReference type="InterPro" id="IPR002715">
    <property type="entry name" value="Nas_poly-pep-assoc_cplx_dom"/>
</dbReference>
<dbReference type="InterPro" id="IPR038187">
    <property type="entry name" value="NAC_A/B_dom_sf"/>
</dbReference>
<dbReference type="Proteomes" id="UP001652600">
    <property type="component" value="Chromosome 11"/>
</dbReference>
<comment type="function">
    <text evidence="1">May promote appropriate targeting of ribosome-nascent polypeptide complexes.</text>
</comment>
<evidence type="ECO:0000313" key="3">
    <source>
        <dbReference type="Proteomes" id="UP001652600"/>
    </source>
</evidence>
<dbReference type="InterPro" id="IPR016641">
    <property type="entry name" value="EGD2/NACA0like"/>
</dbReference>
<sequence length="139" mass="15498">MSNIIVARLLYPDAIDPNEDIMMYVNSRVGSIIAGNIETGGNHITDCLFCLKLGRALSFNYWLTWIYVGHGVANGRSNQSRSEKKSRKAMLKLGMKPIFGVSHVTVKKSKNVGFFQHPKFDTSKLILSNIYGIFSADVI</sequence>
<dbReference type="GeneID" id="127144013"/>
<accession>A0ABM3KC67</accession>
<dbReference type="Gene3D" id="2.20.70.30">
    <property type="entry name" value="Nascent polypeptide-associated complex domain"/>
    <property type="match status" value="1"/>
</dbReference>
<dbReference type="Pfam" id="PF01849">
    <property type="entry name" value="NAC"/>
    <property type="match status" value="1"/>
</dbReference>
<reference evidence="4" key="1">
    <citation type="submission" date="2025-08" db="UniProtKB">
        <authorList>
            <consortium name="RefSeq"/>
        </authorList>
    </citation>
    <scope>IDENTIFICATION</scope>
    <source>
        <tissue evidence="4">Stem</tissue>
    </source>
</reference>
<dbReference type="SMART" id="SM01407">
    <property type="entry name" value="NAC"/>
    <property type="match status" value="1"/>
</dbReference>
<keyword evidence="3" id="KW-1185">Reference proteome</keyword>
<dbReference type="Pfam" id="PF00574">
    <property type="entry name" value="CLP_protease"/>
    <property type="match status" value="1"/>
</dbReference>
<dbReference type="RefSeq" id="XP_050935360.1">
    <property type="nucleotide sequence ID" value="XM_051079403.1"/>
</dbReference>
<dbReference type="PANTHER" id="PTHR21713">
    <property type="entry name" value="NASCENT POLYPEPTIDE ASSOCIATED COMPLEX ALPHA SUBUNIT-RELATED"/>
    <property type="match status" value="1"/>
</dbReference>
<name>A0ABM3KC67_CUCME</name>
<evidence type="ECO:0000259" key="2">
    <source>
        <dbReference type="PROSITE" id="PS51151"/>
    </source>
</evidence>
<gene>
    <name evidence="4" type="primary">LOC127144013</name>
</gene>
<dbReference type="PROSITE" id="PS51151">
    <property type="entry name" value="NAC_AB"/>
    <property type="match status" value="1"/>
</dbReference>